<gene>
    <name evidence="2" type="ORF">KHU32_15735</name>
</gene>
<evidence type="ECO:0000313" key="3">
    <source>
        <dbReference type="Proteomes" id="UP000766336"/>
    </source>
</evidence>
<dbReference type="PROSITE" id="PS50943">
    <property type="entry name" value="HTH_CROC1"/>
    <property type="match status" value="1"/>
</dbReference>
<reference evidence="2 3" key="1">
    <citation type="submission" date="2021-05" db="EMBL/GenBank/DDBJ databases">
        <title>Roseococcus sp. XZZS9, whole genome shotgun sequencing project.</title>
        <authorList>
            <person name="Zhao G."/>
            <person name="Shen L."/>
        </authorList>
    </citation>
    <scope>NUCLEOTIDE SEQUENCE [LARGE SCALE GENOMIC DNA]</scope>
    <source>
        <strain evidence="2 3">XZZS9</strain>
    </source>
</reference>
<feature type="domain" description="HTH cro/C1-type" evidence="1">
    <location>
        <begin position="47"/>
        <end position="101"/>
    </location>
</feature>
<dbReference type="SUPFAM" id="SSF47413">
    <property type="entry name" value="lambda repressor-like DNA-binding domains"/>
    <property type="match status" value="1"/>
</dbReference>
<comment type="caution">
    <text evidence="2">The sequence shown here is derived from an EMBL/GenBank/DDBJ whole genome shotgun (WGS) entry which is preliminary data.</text>
</comment>
<dbReference type="SMART" id="SM00530">
    <property type="entry name" value="HTH_XRE"/>
    <property type="match status" value="1"/>
</dbReference>
<accession>A0ABS5QFR6</accession>
<dbReference type="Gene3D" id="1.10.260.40">
    <property type="entry name" value="lambda repressor-like DNA-binding domains"/>
    <property type="match status" value="1"/>
</dbReference>
<sequence>MPVIYVTKDAATAPPPPPSRMITIIRYKAPPLRPLTGSKSSNWGACLREMRVNAGLSQRQLASITSIDRAIIRRIEAGTAPGNIDVIEKIAFCLGFEFDLMMLPPYQDPNLPETSQAIA</sequence>
<dbReference type="CDD" id="cd00093">
    <property type="entry name" value="HTH_XRE"/>
    <property type="match status" value="1"/>
</dbReference>
<evidence type="ECO:0000259" key="1">
    <source>
        <dbReference type="PROSITE" id="PS50943"/>
    </source>
</evidence>
<dbReference type="InterPro" id="IPR001387">
    <property type="entry name" value="Cro/C1-type_HTH"/>
</dbReference>
<proteinExistence type="predicted"/>
<keyword evidence="3" id="KW-1185">Reference proteome</keyword>
<evidence type="ECO:0000313" key="2">
    <source>
        <dbReference type="EMBL" id="MBS7812402.1"/>
    </source>
</evidence>
<protein>
    <submittedName>
        <fullName evidence="2">Helix-turn-helix transcriptional regulator</fullName>
    </submittedName>
</protein>
<dbReference type="Proteomes" id="UP000766336">
    <property type="component" value="Unassembled WGS sequence"/>
</dbReference>
<dbReference type="InterPro" id="IPR010982">
    <property type="entry name" value="Lambda_DNA-bd_dom_sf"/>
</dbReference>
<organism evidence="2 3">
    <name type="scientific">Roseococcus pinisoli</name>
    <dbReference type="NCBI Taxonomy" id="2835040"/>
    <lineage>
        <taxon>Bacteria</taxon>
        <taxon>Pseudomonadati</taxon>
        <taxon>Pseudomonadota</taxon>
        <taxon>Alphaproteobacteria</taxon>
        <taxon>Acetobacterales</taxon>
        <taxon>Roseomonadaceae</taxon>
        <taxon>Roseococcus</taxon>
    </lineage>
</organism>
<name>A0ABS5QFR6_9PROT</name>
<dbReference type="RefSeq" id="WP_213671110.1">
    <property type="nucleotide sequence ID" value="NZ_JAHCDA010000003.1"/>
</dbReference>
<dbReference type="Pfam" id="PF13560">
    <property type="entry name" value="HTH_31"/>
    <property type="match status" value="1"/>
</dbReference>
<dbReference type="EMBL" id="JAHCDA010000003">
    <property type="protein sequence ID" value="MBS7812402.1"/>
    <property type="molecule type" value="Genomic_DNA"/>
</dbReference>